<dbReference type="AlphaFoldDB" id="A0A8S3A3N1"/>
<name>A0A8S3A3N1_9BILA</name>
<gene>
    <name evidence="1" type="ORF">SMN809_LOCUS41736</name>
</gene>
<feature type="non-terminal residue" evidence="1">
    <location>
        <position position="52"/>
    </location>
</feature>
<comment type="caution">
    <text evidence="1">The sequence shown here is derived from an EMBL/GenBank/DDBJ whole genome shotgun (WGS) entry which is preliminary data.</text>
</comment>
<organism evidence="1 2">
    <name type="scientific">Rotaria magnacalcarata</name>
    <dbReference type="NCBI Taxonomy" id="392030"/>
    <lineage>
        <taxon>Eukaryota</taxon>
        <taxon>Metazoa</taxon>
        <taxon>Spiralia</taxon>
        <taxon>Gnathifera</taxon>
        <taxon>Rotifera</taxon>
        <taxon>Eurotatoria</taxon>
        <taxon>Bdelloidea</taxon>
        <taxon>Philodinida</taxon>
        <taxon>Philodinidae</taxon>
        <taxon>Rotaria</taxon>
    </lineage>
</organism>
<reference evidence="1" key="1">
    <citation type="submission" date="2021-02" db="EMBL/GenBank/DDBJ databases">
        <authorList>
            <person name="Nowell W R."/>
        </authorList>
    </citation>
    <scope>NUCLEOTIDE SEQUENCE</scope>
</reference>
<proteinExistence type="predicted"/>
<protein>
    <submittedName>
        <fullName evidence="1">Uncharacterized protein</fullName>
    </submittedName>
</protein>
<evidence type="ECO:0000313" key="2">
    <source>
        <dbReference type="Proteomes" id="UP000676336"/>
    </source>
</evidence>
<dbReference type="EMBL" id="CAJOBI010118543">
    <property type="protein sequence ID" value="CAF4667011.1"/>
    <property type="molecule type" value="Genomic_DNA"/>
</dbReference>
<accession>A0A8S3A3N1</accession>
<dbReference type="Proteomes" id="UP000676336">
    <property type="component" value="Unassembled WGS sequence"/>
</dbReference>
<evidence type="ECO:0000313" key="1">
    <source>
        <dbReference type="EMBL" id="CAF4667011.1"/>
    </source>
</evidence>
<sequence length="52" mass="5635">MDKIFSSSATLTKFNNFDICPIVVANNAAITELSSCNSDKPKHGLNARAKHN</sequence>